<dbReference type="PANTHER" id="PTHR32552">
    <property type="entry name" value="FERRICHROME IRON RECEPTOR-RELATED"/>
    <property type="match status" value="1"/>
</dbReference>
<feature type="domain" description="TonB-dependent receptor-like beta-barrel" evidence="13">
    <location>
        <begin position="278"/>
        <end position="720"/>
    </location>
</feature>
<keyword evidence="3 11" id="KW-1134">Transmembrane beta strand</keyword>
<dbReference type="GO" id="GO:0006826">
    <property type="term" value="P:iron ion transport"/>
    <property type="evidence" value="ECO:0007669"/>
    <property type="project" value="UniProtKB-KW"/>
</dbReference>
<dbReference type="InterPro" id="IPR039426">
    <property type="entry name" value="TonB-dep_rcpt-like"/>
</dbReference>
<evidence type="ECO:0000259" key="13">
    <source>
        <dbReference type="Pfam" id="PF00593"/>
    </source>
</evidence>
<reference evidence="15 16" key="1">
    <citation type="submission" date="2015-06" db="EMBL/GenBank/DDBJ databases">
        <title>A Comprehensive Approach to Explore the Metabolic and Phylogenetic Diversity of Bacterial Steroid Degradation in the Environment: Testosterone as an Example.</title>
        <authorList>
            <person name="Yang F.-C."/>
            <person name="Chen Y.-L."/>
            <person name="Yu C.-P."/>
            <person name="Tang S.-L."/>
            <person name="Wang P.-H."/>
            <person name="Ismail W."/>
            <person name="Wang C.-H."/>
            <person name="Yang C.-Y."/>
            <person name="Chiang Y.-R."/>
        </authorList>
    </citation>
    <scope>NUCLEOTIDE SEQUENCE [LARGE SCALE GENOMIC DNA]</scope>
    <source>
        <strain evidence="15 16">DSM 18526</strain>
    </source>
</reference>
<dbReference type="Gene3D" id="2.40.170.20">
    <property type="entry name" value="TonB-dependent receptor, beta-barrel domain"/>
    <property type="match status" value="1"/>
</dbReference>
<keyword evidence="10 11" id="KW-0998">Cell outer membrane</keyword>
<keyword evidence="16" id="KW-1185">Reference proteome</keyword>
<dbReference type="GO" id="GO:0009279">
    <property type="term" value="C:cell outer membrane"/>
    <property type="evidence" value="ECO:0007669"/>
    <property type="project" value="UniProtKB-SubCell"/>
</dbReference>
<evidence type="ECO:0000256" key="9">
    <source>
        <dbReference type="ARBA" id="ARBA00023136"/>
    </source>
</evidence>
<evidence type="ECO:0000256" key="12">
    <source>
        <dbReference type="RuleBase" id="RU003357"/>
    </source>
</evidence>
<dbReference type="STRING" id="465721.ACG33_09785"/>
<evidence type="ECO:0000313" key="15">
    <source>
        <dbReference type="EMBL" id="AMN47382.1"/>
    </source>
</evidence>
<dbReference type="InterPro" id="IPR036942">
    <property type="entry name" value="Beta-barrel_TonB_sf"/>
</dbReference>
<evidence type="ECO:0000256" key="4">
    <source>
        <dbReference type="ARBA" id="ARBA00022496"/>
    </source>
</evidence>
<feature type="domain" description="TonB-dependent receptor plug" evidence="14">
    <location>
        <begin position="33"/>
        <end position="142"/>
    </location>
</feature>
<dbReference type="SUPFAM" id="SSF56935">
    <property type="entry name" value="Porins"/>
    <property type="match status" value="1"/>
</dbReference>
<dbReference type="Pfam" id="PF07715">
    <property type="entry name" value="Plug"/>
    <property type="match status" value="1"/>
</dbReference>
<dbReference type="AlphaFoldDB" id="A0A127FAD3"/>
<evidence type="ECO:0008006" key="17">
    <source>
        <dbReference type="Google" id="ProtNLM"/>
    </source>
</evidence>
<keyword evidence="4" id="KW-0410">Iron transport</keyword>
<name>A0A127FAD3_STEDE</name>
<accession>A0A127FAD3</accession>
<comment type="subcellular location">
    <subcellularLocation>
        <location evidence="1 11">Cell outer membrane</location>
        <topology evidence="1 11">Multi-pass membrane protein</topology>
    </subcellularLocation>
</comment>
<evidence type="ECO:0000259" key="14">
    <source>
        <dbReference type="Pfam" id="PF07715"/>
    </source>
</evidence>
<keyword evidence="6" id="KW-0408">Iron</keyword>
<evidence type="ECO:0000256" key="8">
    <source>
        <dbReference type="ARBA" id="ARBA00023077"/>
    </source>
</evidence>
<protein>
    <recommendedName>
        <fullName evidence="17">TonB-dependent receptor</fullName>
    </recommendedName>
</protein>
<evidence type="ECO:0000256" key="2">
    <source>
        <dbReference type="ARBA" id="ARBA00022448"/>
    </source>
</evidence>
<evidence type="ECO:0000256" key="1">
    <source>
        <dbReference type="ARBA" id="ARBA00004571"/>
    </source>
</evidence>
<dbReference type="Pfam" id="PF00593">
    <property type="entry name" value="TonB_dep_Rec_b-barrel"/>
    <property type="match status" value="1"/>
</dbReference>
<keyword evidence="2 11" id="KW-0813">Transport</keyword>
<proteinExistence type="inferred from homology"/>
<dbReference type="Proteomes" id="UP000070250">
    <property type="component" value="Chromosome"/>
</dbReference>
<dbReference type="CDD" id="cd01347">
    <property type="entry name" value="ligand_gated_channel"/>
    <property type="match status" value="1"/>
</dbReference>
<dbReference type="EMBL" id="CP011971">
    <property type="protein sequence ID" value="AMN47382.1"/>
    <property type="molecule type" value="Genomic_DNA"/>
</dbReference>
<dbReference type="PANTHER" id="PTHR32552:SF81">
    <property type="entry name" value="TONB-DEPENDENT OUTER MEMBRANE RECEPTOR"/>
    <property type="match status" value="1"/>
</dbReference>
<evidence type="ECO:0000313" key="16">
    <source>
        <dbReference type="Proteomes" id="UP000070250"/>
    </source>
</evidence>
<comment type="similarity">
    <text evidence="11 12">Belongs to the TonB-dependent receptor family.</text>
</comment>
<evidence type="ECO:0000256" key="5">
    <source>
        <dbReference type="ARBA" id="ARBA00022692"/>
    </source>
</evidence>
<keyword evidence="5 11" id="KW-0812">Transmembrane</keyword>
<dbReference type="KEGG" id="sdf:ACG33_09785"/>
<dbReference type="PROSITE" id="PS52016">
    <property type="entry name" value="TONB_DEPENDENT_REC_3"/>
    <property type="match status" value="1"/>
</dbReference>
<keyword evidence="9 11" id="KW-0472">Membrane</keyword>
<evidence type="ECO:0000256" key="7">
    <source>
        <dbReference type="ARBA" id="ARBA00023065"/>
    </source>
</evidence>
<sequence>MAAQAQTSIPAGSAGSAVLEEIVVTAERRETALQDTPISLAVMGVDQIKAIGAFEIRNISDQIPNVRINSVAGSQSNIGIGIRGVSATDTQLAMDPAVGIYLDGVYIGRHTGAVFDIVDLERIEVLRGPQGTLYGRNSTGGTINLVTRRPGDELAFAQTLTYGSEDFLRSTTRVNLPLSEQLAASLSYNHTQRDGYVDSLYSGKDLGGFKSDAARLALRWTPGERFTADYAFDWSQRQANNAFAQLVHVRPLQINLGGRFYEQLAAVSSPRRMQRLPLIQDSDDENSSHVYGHALTLEWRPTADLSVKSISSYRAWKENERGSSFGDVVAEADTVLNGSTGTYIPAGEWVSSFYSTRRDDQDQWSQELQLLGSAFEDRLTYTLGAYYFSEDGKEFNPTAYVLPAQFAFGSQPPATQGFLCADFVSATPCLGKSVRLGNPVFRYAVDNEAYALYGQATWGINDAVDFTLGGRWSRDRRSATLTTLFGGIQETVAGSKSWSDFSPSGNLSWKIRDGLNTYFKVSSAYRSGGFNARATTVASFLSPVDAETVVAYELGLKSEFWDRRARFNVALFDMDYKDRQVKQFEAGTGGSSQRFVNAGKSSARGVEMDFTVLPVEGLELRLSYGYLDVKYDEYITAISDPVTGLGTGVTADVSASASTLVHAPEHTGAASAEYTFPLTSYGTWALWAGATYASHRDFDPLLYLYTATPAHTLIDARLTLRDIPLQKGNLLVALWSRNLANKKVREWSIDFGTMGWAISTFGPERTFGIEAGYQF</sequence>
<keyword evidence="8 12" id="KW-0798">TonB box</keyword>
<evidence type="ECO:0000256" key="3">
    <source>
        <dbReference type="ARBA" id="ARBA00022452"/>
    </source>
</evidence>
<dbReference type="InterPro" id="IPR000531">
    <property type="entry name" value="Beta-barrel_TonB"/>
</dbReference>
<keyword evidence="7" id="KW-0406">Ion transport</keyword>
<organism evidence="15 16">
    <name type="scientific">Steroidobacter denitrificans</name>
    <dbReference type="NCBI Taxonomy" id="465721"/>
    <lineage>
        <taxon>Bacteria</taxon>
        <taxon>Pseudomonadati</taxon>
        <taxon>Pseudomonadota</taxon>
        <taxon>Gammaproteobacteria</taxon>
        <taxon>Steroidobacterales</taxon>
        <taxon>Steroidobacteraceae</taxon>
        <taxon>Steroidobacter</taxon>
    </lineage>
</organism>
<evidence type="ECO:0000256" key="11">
    <source>
        <dbReference type="PROSITE-ProRule" id="PRU01360"/>
    </source>
</evidence>
<dbReference type="InterPro" id="IPR012910">
    <property type="entry name" value="Plug_dom"/>
</dbReference>
<dbReference type="PATRIC" id="fig|465721.4.peg.2077"/>
<gene>
    <name evidence="15" type="ORF">ACG33_09785</name>
</gene>
<evidence type="ECO:0000256" key="6">
    <source>
        <dbReference type="ARBA" id="ARBA00023004"/>
    </source>
</evidence>
<evidence type="ECO:0000256" key="10">
    <source>
        <dbReference type="ARBA" id="ARBA00023237"/>
    </source>
</evidence>